<accession>A0ABN8YKV7</accession>
<sequence length="125" mass="13461">MHCPVEALGGPRCYPASPSAVSGVFPSTESGPPSSDWCLDGVHSASCGQVGNQESWPHPPRRGPPQLDMWYRFQRPGQTGPPRMASKPSIQNFAESGSKPSPFQDNEAPHPSTPSQLQSCYRRSG</sequence>
<evidence type="ECO:0000256" key="1">
    <source>
        <dbReference type="SAM" id="MobiDB-lite"/>
    </source>
</evidence>
<dbReference type="EMBL" id="OX459956">
    <property type="protein sequence ID" value="CAI9162202.1"/>
    <property type="molecule type" value="Genomic_DNA"/>
</dbReference>
<evidence type="ECO:0000313" key="3">
    <source>
        <dbReference type="Proteomes" id="UP001176941"/>
    </source>
</evidence>
<proteinExistence type="predicted"/>
<name>A0ABN8YKV7_RANTA</name>
<reference evidence="2" key="1">
    <citation type="submission" date="2023-04" db="EMBL/GenBank/DDBJ databases">
        <authorList>
            <consortium name="ELIXIR-Norway"/>
        </authorList>
    </citation>
    <scope>NUCLEOTIDE SEQUENCE [LARGE SCALE GENOMIC DNA]</scope>
</reference>
<gene>
    <name evidence="2" type="ORF">MRATA1EN1_LOCUS11164</name>
</gene>
<feature type="region of interest" description="Disordered" evidence="1">
    <location>
        <begin position="48"/>
        <end position="125"/>
    </location>
</feature>
<feature type="region of interest" description="Disordered" evidence="1">
    <location>
        <begin position="1"/>
        <end position="36"/>
    </location>
</feature>
<dbReference type="Proteomes" id="UP001176941">
    <property type="component" value="Chromosome 20"/>
</dbReference>
<protein>
    <submittedName>
        <fullName evidence="2">Uncharacterized protein</fullName>
    </submittedName>
</protein>
<organism evidence="2 3">
    <name type="scientific">Rangifer tarandus platyrhynchus</name>
    <name type="common">Svalbard reindeer</name>
    <dbReference type="NCBI Taxonomy" id="3082113"/>
    <lineage>
        <taxon>Eukaryota</taxon>
        <taxon>Metazoa</taxon>
        <taxon>Chordata</taxon>
        <taxon>Craniata</taxon>
        <taxon>Vertebrata</taxon>
        <taxon>Euteleostomi</taxon>
        <taxon>Mammalia</taxon>
        <taxon>Eutheria</taxon>
        <taxon>Laurasiatheria</taxon>
        <taxon>Artiodactyla</taxon>
        <taxon>Ruminantia</taxon>
        <taxon>Pecora</taxon>
        <taxon>Cervidae</taxon>
        <taxon>Odocoileinae</taxon>
        <taxon>Rangifer</taxon>
    </lineage>
</organism>
<feature type="compositionally biased region" description="Polar residues" evidence="1">
    <location>
        <begin position="113"/>
        <end position="125"/>
    </location>
</feature>
<keyword evidence="3" id="KW-1185">Reference proteome</keyword>
<evidence type="ECO:0000313" key="2">
    <source>
        <dbReference type="EMBL" id="CAI9162202.1"/>
    </source>
</evidence>
<feature type="compositionally biased region" description="Polar residues" evidence="1">
    <location>
        <begin position="88"/>
        <end position="104"/>
    </location>
</feature>